<evidence type="ECO:0000256" key="16">
    <source>
        <dbReference type="RuleBase" id="RU368121"/>
    </source>
</evidence>
<evidence type="ECO:0000256" key="12">
    <source>
        <dbReference type="ARBA" id="ARBA00023157"/>
    </source>
</evidence>
<dbReference type="PANTHER" id="PTHR19300">
    <property type="entry name" value="BETA-1,4-GALACTOSYLTRANSFERASE"/>
    <property type="match status" value="1"/>
</dbReference>
<name>A0A8S1F2B4_9PELO</name>
<dbReference type="GO" id="GO:0046872">
    <property type="term" value="F:metal ion binding"/>
    <property type="evidence" value="ECO:0007669"/>
    <property type="project" value="UniProtKB-UniRule"/>
</dbReference>
<dbReference type="AlphaFoldDB" id="A0A8S1F2B4"/>
<keyword evidence="14 16" id="KW-0464">Manganese</keyword>
<dbReference type="GO" id="GO:0033842">
    <property type="term" value="F:N-acetyl-beta-glucosaminyl-derivative 4-beta-N-acetylgalactosaminyltransferase activity"/>
    <property type="evidence" value="ECO:0007669"/>
    <property type="project" value="TreeGrafter"/>
</dbReference>
<evidence type="ECO:0000256" key="5">
    <source>
        <dbReference type="ARBA" id="ARBA00022676"/>
    </source>
</evidence>
<dbReference type="PRINTS" id="PR02050">
    <property type="entry name" value="B14GALTRFASE"/>
</dbReference>
<keyword evidence="8 16" id="KW-0479">Metal-binding</keyword>
<feature type="transmembrane region" description="Helical" evidence="16">
    <location>
        <begin position="44"/>
        <end position="68"/>
    </location>
</feature>
<evidence type="ECO:0000256" key="11">
    <source>
        <dbReference type="ARBA" id="ARBA00023136"/>
    </source>
</evidence>
<comment type="similarity">
    <text evidence="4 16">Belongs to the glycosyltransferase 7 family.</text>
</comment>
<comment type="function">
    <text evidence="16">Catalyzes the transfer of galactose onto proteins or lipids.</text>
</comment>
<dbReference type="EC" id="2.4.1.-" evidence="16"/>
<proteinExistence type="inferred from homology"/>
<evidence type="ECO:0000256" key="8">
    <source>
        <dbReference type="ARBA" id="ARBA00022723"/>
    </source>
</evidence>
<dbReference type="GO" id="GO:0005794">
    <property type="term" value="C:Golgi apparatus"/>
    <property type="evidence" value="ECO:0007669"/>
    <property type="project" value="TreeGrafter"/>
</dbReference>
<accession>A0A8S1F2B4</accession>
<evidence type="ECO:0000256" key="9">
    <source>
        <dbReference type="ARBA" id="ARBA00022968"/>
    </source>
</evidence>
<dbReference type="PANTHER" id="PTHR19300:SF57">
    <property type="entry name" value="BETA-1,4-N-ACETYLGALACTOSAMINYLTRANSFERASE"/>
    <property type="match status" value="1"/>
</dbReference>
<dbReference type="GO" id="GO:0008378">
    <property type="term" value="F:galactosyltransferase activity"/>
    <property type="evidence" value="ECO:0007669"/>
    <property type="project" value="TreeGrafter"/>
</dbReference>
<dbReference type="InterPro" id="IPR029044">
    <property type="entry name" value="Nucleotide-diphossugar_trans"/>
</dbReference>
<dbReference type="InterPro" id="IPR003859">
    <property type="entry name" value="Galactosyl_T"/>
</dbReference>
<reference evidence="19 20" key="1">
    <citation type="submission" date="2020-04" db="EMBL/GenBank/DDBJ databases">
        <authorList>
            <person name="Laetsch R D."/>
            <person name="Stevens L."/>
            <person name="Kumar S."/>
            <person name="Blaxter L. M."/>
        </authorList>
    </citation>
    <scope>NUCLEOTIDE SEQUENCE [LARGE SCALE GENOMIC DNA]</scope>
</reference>
<dbReference type="OrthoDB" id="10038994at2759"/>
<protein>
    <recommendedName>
        <fullName evidence="16">Beta-1,4-N-acetylgalactosaminyltransferase</fullName>
        <ecNumber evidence="16">2.4.1.-</ecNumber>
    </recommendedName>
    <alternativeName>
        <fullName evidence="16">Beta-4-GalNAcT</fullName>
    </alternativeName>
</protein>
<dbReference type="GO" id="GO:0016020">
    <property type="term" value="C:membrane"/>
    <property type="evidence" value="ECO:0007669"/>
    <property type="project" value="UniProtKB-SubCell"/>
</dbReference>
<dbReference type="GO" id="GO:0005975">
    <property type="term" value="P:carbohydrate metabolic process"/>
    <property type="evidence" value="ECO:0007669"/>
    <property type="project" value="InterPro"/>
</dbReference>
<dbReference type="SUPFAM" id="SSF53448">
    <property type="entry name" value="Nucleotide-diphospho-sugar transferases"/>
    <property type="match status" value="1"/>
</dbReference>
<evidence type="ECO:0000259" key="17">
    <source>
        <dbReference type="Pfam" id="PF02709"/>
    </source>
</evidence>
<organism evidence="19 20">
    <name type="scientific">Caenorhabditis bovis</name>
    <dbReference type="NCBI Taxonomy" id="2654633"/>
    <lineage>
        <taxon>Eukaryota</taxon>
        <taxon>Metazoa</taxon>
        <taxon>Ecdysozoa</taxon>
        <taxon>Nematoda</taxon>
        <taxon>Chromadorea</taxon>
        <taxon>Rhabditida</taxon>
        <taxon>Rhabditina</taxon>
        <taxon>Rhabditomorpha</taxon>
        <taxon>Rhabditoidea</taxon>
        <taxon>Rhabditidae</taxon>
        <taxon>Peloderinae</taxon>
        <taxon>Caenorhabditis</taxon>
    </lineage>
</organism>
<evidence type="ECO:0000256" key="4">
    <source>
        <dbReference type="ARBA" id="ARBA00005735"/>
    </source>
</evidence>
<evidence type="ECO:0000256" key="3">
    <source>
        <dbReference type="ARBA" id="ARBA00004922"/>
    </source>
</evidence>
<keyword evidence="6 16" id="KW-0808">Transferase</keyword>
<keyword evidence="20" id="KW-1185">Reference proteome</keyword>
<comment type="caution">
    <text evidence="19">The sequence shown here is derived from an EMBL/GenBank/DDBJ whole genome shotgun (WGS) entry which is preliminary data.</text>
</comment>
<dbReference type="GO" id="GO:0006688">
    <property type="term" value="P:glycosphingolipid biosynthetic process"/>
    <property type="evidence" value="ECO:0007669"/>
    <property type="project" value="TreeGrafter"/>
</dbReference>
<dbReference type="Pfam" id="PF13733">
    <property type="entry name" value="Glyco_transf_7N"/>
    <property type="match status" value="1"/>
</dbReference>
<keyword evidence="12" id="KW-1015">Disulfide bond</keyword>
<dbReference type="Proteomes" id="UP000494206">
    <property type="component" value="Unassembled WGS sequence"/>
</dbReference>
<comment type="cofactor">
    <cofactor evidence="1 16">
        <name>Mn(2+)</name>
        <dbReference type="ChEBI" id="CHEBI:29035"/>
    </cofactor>
</comment>
<dbReference type="EMBL" id="CADEPM010000006">
    <property type="protein sequence ID" value="CAB3407923.1"/>
    <property type="molecule type" value="Genomic_DNA"/>
</dbReference>
<evidence type="ECO:0000256" key="7">
    <source>
        <dbReference type="ARBA" id="ARBA00022692"/>
    </source>
</evidence>
<keyword evidence="10 16" id="KW-1133">Transmembrane helix</keyword>
<keyword evidence="11 16" id="KW-0472">Membrane</keyword>
<evidence type="ECO:0000256" key="6">
    <source>
        <dbReference type="ARBA" id="ARBA00022679"/>
    </source>
</evidence>
<evidence type="ECO:0000256" key="13">
    <source>
        <dbReference type="ARBA" id="ARBA00023180"/>
    </source>
</evidence>
<comment type="pathway">
    <text evidence="3 16">Protein modification; protein glycosylation.</text>
</comment>
<evidence type="ECO:0000313" key="19">
    <source>
        <dbReference type="EMBL" id="CAB3407923.1"/>
    </source>
</evidence>
<keyword evidence="7 16" id="KW-0812">Transmembrane</keyword>
<keyword evidence="9 16" id="KW-0735">Signal-anchor</keyword>
<dbReference type="CDD" id="cd00899">
    <property type="entry name" value="b4GalT"/>
    <property type="match status" value="1"/>
</dbReference>
<dbReference type="Pfam" id="PF02709">
    <property type="entry name" value="Glyco_transf_7C"/>
    <property type="match status" value="1"/>
</dbReference>
<keyword evidence="15" id="KW-0978">Insecticide resistance</keyword>
<evidence type="ECO:0000256" key="14">
    <source>
        <dbReference type="ARBA" id="ARBA00023211"/>
    </source>
</evidence>
<evidence type="ECO:0000313" key="20">
    <source>
        <dbReference type="Proteomes" id="UP000494206"/>
    </source>
</evidence>
<evidence type="ECO:0000256" key="10">
    <source>
        <dbReference type="ARBA" id="ARBA00022989"/>
    </source>
</evidence>
<keyword evidence="13 16" id="KW-0325">Glycoprotein</keyword>
<evidence type="ECO:0000256" key="2">
    <source>
        <dbReference type="ARBA" id="ARBA00004606"/>
    </source>
</evidence>
<comment type="subcellular location">
    <subcellularLocation>
        <location evidence="2 16">Membrane</location>
        <topology evidence="2 16">Single-pass type II membrane protein</topology>
    </subcellularLocation>
</comment>
<sequence length="416" mass="47955">MALISPRQLSIVKNYVIQTPLLRFHPWHTLRMAIRSIATSRVKLLVLVCTLLFTVHVLIYEIPVLYYASDMSSTTIIENVNALDAVLSNTATSESWFTSDLMNSTFSPSPFGGNTSSFIQDLQLLVADEQSKPHCNKTPPGLVGPIRVFEDEPTDGEMEKMFAHLHMGGHGKPQECTSWHRVAIVIPFRDRISHLRILLHNLHSLLTKQQLDYAIFVIEQVANQTFNRGKLMNVGYEVASQLYPWQCFIFHDVDLLPEDDRNLYACPIMPRHMSVAIDKFSYKLPYSTIFGGISALTREHFVKINGFSNDFWGWGGEDDDLATRTHEAGLSVSRYPAQIARYKMIRHKQESTNPVNKCRYKLMGRTRYRWQRDGVNSLKYKLLNLEFKKLYTHVYVDLLEKSSRKQLRREFPTCYG</sequence>
<dbReference type="FunFam" id="3.90.550.10:FF:000037">
    <property type="entry name" value="Beta-1,4-galactosyltransferase 6"/>
    <property type="match status" value="1"/>
</dbReference>
<dbReference type="InterPro" id="IPR027995">
    <property type="entry name" value="Galactosyl_T_N"/>
</dbReference>
<evidence type="ECO:0000259" key="18">
    <source>
        <dbReference type="Pfam" id="PF13733"/>
    </source>
</evidence>
<evidence type="ECO:0000256" key="15">
    <source>
        <dbReference type="ARBA" id="ARBA00084120"/>
    </source>
</evidence>
<gene>
    <name evidence="19" type="ORF">CBOVIS_LOCUS9772</name>
</gene>
<dbReference type="Gene3D" id="3.90.550.10">
    <property type="entry name" value="Spore Coat Polysaccharide Biosynthesis Protein SpsA, Chain A"/>
    <property type="match status" value="1"/>
</dbReference>
<feature type="domain" description="Galactosyltransferase N-terminal" evidence="18">
    <location>
        <begin position="135"/>
        <end position="267"/>
    </location>
</feature>
<feature type="domain" description="Galactosyltransferase C-terminal" evidence="17">
    <location>
        <begin position="271"/>
        <end position="348"/>
    </location>
</feature>
<dbReference type="InterPro" id="IPR027791">
    <property type="entry name" value="Galactosyl_T_C"/>
</dbReference>
<evidence type="ECO:0000256" key="1">
    <source>
        <dbReference type="ARBA" id="ARBA00001936"/>
    </source>
</evidence>
<keyword evidence="5 16" id="KW-0328">Glycosyltransferase</keyword>